<name>A0A0B8PCG7_9VIBR</name>
<accession>A0A0B8PCG7</accession>
<dbReference type="EMBL" id="BBSA01000002">
    <property type="protein sequence ID" value="GAM60589.1"/>
    <property type="molecule type" value="Genomic_DNA"/>
</dbReference>
<evidence type="ECO:0000313" key="2">
    <source>
        <dbReference type="EMBL" id="GAM60589.1"/>
    </source>
</evidence>
<keyword evidence="1" id="KW-0472">Membrane</keyword>
<reference evidence="2 3" key="1">
    <citation type="submission" date="2015-01" db="EMBL/GenBank/DDBJ databases">
        <title>Vibrio sp. C5 JCM 19232 whole genome shotgun sequence.</title>
        <authorList>
            <person name="Sawabe T."/>
            <person name="Meirelles P."/>
            <person name="Feng G."/>
            <person name="Sayaka M."/>
            <person name="Hattori M."/>
            <person name="Ohkuma M."/>
        </authorList>
    </citation>
    <scope>NUCLEOTIDE SEQUENCE [LARGE SCALE GENOMIC DNA]</scope>
    <source>
        <strain evidence="2 3">JCM19232</strain>
    </source>
</reference>
<comment type="caution">
    <text evidence="2">The sequence shown here is derived from an EMBL/GenBank/DDBJ whole genome shotgun (WGS) entry which is preliminary data.</text>
</comment>
<gene>
    <name evidence="2" type="ORF">JCM19232_3531</name>
</gene>
<keyword evidence="1" id="KW-0812">Transmembrane</keyword>
<proteinExistence type="predicted"/>
<feature type="transmembrane region" description="Helical" evidence="1">
    <location>
        <begin position="27"/>
        <end position="46"/>
    </location>
</feature>
<sequence length="53" mass="5845">MFSLISLGFIFGGTVGALLFNAILFHALLLPGVLCVLIALCYRYYVKTHPDIE</sequence>
<evidence type="ECO:0000313" key="3">
    <source>
        <dbReference type="Proteomes" id="UP000031670"/>
    </source>
</evidence>
<protein>
    <submittedName>
        <fullName evidence="2">Uncharacterized protein</fullName>
    </submittedName>
</protein>
<dbReference type="Proteomes" id="UP000031670">
    <property type="component" value="Unassembled WGS sequence"/>
</dbReference>
<evidence type="ECO:0000256" key="1">
    <source>
        <dbReference type="SAM" id="Phobius"/>
    </source>
</evidence>
<reference evidence="2 3" key="2">
    <citation type="submission" date="2015-01" db="EMBL/GenBank/DDBJ databases">
        <authorList>
            <consortium name="NBRP consortium"/>
            <person name="Sawabe T."/>
            <person name="Meirelles P."/>
            <person name="Feng G."/>
            <person name="Sayaka M."/>
            <person name="Hattori M."/>
            <person name="Ohkuma M."/>
        </authorList>
    </citation>
    <scope>NUCLEOTIDE SEQUENCE [LARGE SCALE GENOMIC DNA]</scope>
    <source>
        <strain evidence="2 3">JCM19232</strain>
    </source>
</reference>
<dbReference type="AlphaFoldDB" id="A0A0B8PCG7"/>
<keyword evidence="1" id="KW-1133">Transmembrane helix</keyword>
<organism evidence="2 3">
    <name type="scientific">Vibrio ishigakensis</name>
    <dbReference type="NCBI Taxonomy" id="1481914"/>
    <lineage>
        <taxon>Bacteria</taxon>
        <taxon>Pseudomonadati</taxon>
        <taxon>Pseudomonadota</taxon>
        <taxon>Gammaproteobacteria</taxon>
        <taxon>Vibrionales</taxon>
        <taxon>Vibrionaceae</taxon>
        <taxon>Vibrio</taxon>
    </lineage>
</organism>